<keyword evidence="1" id="KW-0547">Nucleotide-binding</keyword>
<dbReference type="Gene3D" id="3.40.50.10810">
    <property type="entry name" value="Tandem AAA-ATPase domain"/>
    <property type="match status" value="2"/>
</dbReference>
<dbReference type="EMBL" id="JABBWK010000001">
    <property type="protein sequence ID" value="KAG1908582.1"/>
    <property type="molecule type" value="Genomic_DNA"/>
</dbReference>
<evidence type="ECO:0000256" key="1">
    <source>
        <dbReference type="ARBA" id="ARBA00022741"/>
    </source>
</evidence>
<sequence>MKQPGIGGSQLKGLQWMVKLNGILAEEMGLDKTIQTISLVTFLIEVKRQRGPYLVIVPLTTMTNWSAVFAKWAPTMKTISYKGNPAQRRNLQGDLRMGQCQVLLTTHEYIIKNRPILSKLKSKRDMTDSPSHEEHPVKVCADAHTILPFLLLSHPHRYPFRTTFPNFSPFLTLSFLEFSTLKSFDKWFNTSFANSGTGNKIELNEEEVLLTIRQLHKVLRPLLLRRLKKDVESKLPNKMEIIEVRTSALLSQLCRQMKRHEMIANGKNAKGYIVFAFGGVGGT</sequence>
<evidence type="ECO:0000313" key="4">
    <source>
        <dbReference type="EMBL" id="KAG1908582.1"/>
    </source>
</evidence>
<evidence type="ECO:0000259" key="3">
    <source>
        <dbReference type="PROSITE" id="PS51192"/>
    </source>
</evidence>
<dbReference type="RefSeq" id="XP_041234157.1">
    <property type="nucleotide sequence ID" value="XM_041370124.1"/>
</dbReference>
<dbReference type="PROSITE" id="PS51192">
    <property type="entry name" value="HELICASE_ATP_BIND_1"/>
    <property type="match status" value="1"/>
</dbReference>
<dbReference type="InterPro" id="IPR014001">
    <property type="entry name" value="Helicase_ATP-bd"/>
</dbReference>
<keyword evidence="2" id="KW-0067">ATP-binding</keyword>
<comment type="caution">
    <text evidence="4">The sequence shown here is derived from an EMBL/GenBank/DDBJ whole genome shotgun (WGS) entry which is preliminary data.</text>
</comment>
<feature type="domain" description="Helicase ATP-binding" evidence="3">
    <location>
        <begin position="13"/>
        <end position="153"/>
    </location>
</feature>
<evidence type="ECO:0000313" key="5">
    <source>
        <dbReference type="Proteomes" id="UP001195769"/>
    </source>
</evidence>
<dbReference type="GeneID" id="64664422"/>
<dbReference type="SUPFAM" id="SSF52540">
    <property type="entry name" value="P-loop containing nucleoside triphosphate hydrolases"/>
    <property type="match status" value="1"/>
</dbReference>
<dbReference type="InterPro" id="IPR000330">
    <property type="entry name" value="SNF2_N"/>
</dbReference>
<accession>A0AAD4EM20</accession>
<gene>
    <name evidence="4" type="ORF">F5891DRAFT_1273155</name>
</gene>
<evidence type="ECO:0000256" key="2">
    <source>
        <dbReference type="ARBA" id="ARBA00022840"/>
    </source>
</evidence>
<name>A0AAD4EM20_9AGAM</name>
<dbReference type="Pfam" id="PF00176">
    <property type="entry name" value="SNF2-rel_dom"/>
    <property type="match status" value="1"/>
</dbReference>
<keyword evidence="5" id="KW-1185">Reference proteome</keyword>
<dbReference type="InterPro" id="IPR027417">
    <property type="entry name" value="P-loop_NTPase"/>
</dbReference>
<dbReference type="InterPro" id="IPR038718">
    <property type="entry name" value="SNF2-like_sf"/>
</dbReference>
<dbReference type="Proteomes" id="UP001195769">
    <property type="component" value="Unassembled WGS sequence"/>
</dbReference>
<dbReference type="AlphaFoldDB" id="A0AAD4EM20"/>
<protein>
    <submittedName>
        <fullName evidence="4">SNF2 family N-terminal domain-containing protein</fullName>
    </submittedName>
</protein>
<dbReference type="Gene3D" id="3.40.50.300">
    <property type="entry name" value="P-loop containing nucleotide triphosphate hydrolases"/>
    <property type="match status" value="1"/>
</dbReference>
<proteinExistence type="predicted"/>
<dbReference type="PANTHER" id="PTHR10799">
    <property type="entry name" value="SNF2/RAD54 HELICASE FAMILY"/>
    <property type="match status" value="1"/>
</dbReference>
<organism evidence="4 5">
    <name type="scientific">Suillus fuscotomentosus</name>
    <dbReference type="NCBI Taxonomy" id="1912939"/>
    <lineage>
        <taxon>Eukaryota</taxon>
        <taxon>Fungi</taxon>
        <taxon>Dikarya</taxon>
        <taxon>Basidiomycota</taxon>
        <taxon>Agaricomycotina</taxon>
        <taxon>Agaricomycetes</taxon>
        <taxon>Agaricomycetidae</taxon>
        <taxon>Boletales</taxon>
        <taxon>Suillineae</taxon>
        <taxon>Suillaceae</taxon>
        <taxon>Suillus</taxon>
    </lineage>
</organism>
<reference evidence="4" key="1">
    <citation type="journal article" date="2020" name="New Phytol.">
        <title>Comparative genomics reveals dynamic genome evolution in host specialist ectomycorrhizal fungi.</title>
        <authorList>
            <person name="Lofgren L.A."/>
            <person name="Nguyen N.H."/>
            <person name="Vilgalys R."/>
            <person name="Ruytinx J."/>
            <person name="Liao H.L."/>
            <person name="Branco S."/>
            <person name="Kuo A."/>
            <person name="LaButti K."/>
            <person name="Lipzen A."/>
            <person name="Andreopoulos W."/>
            <person name="Pangilinan J."/>
            <person name="Riley R."/>
            <person name="Hundley H."/>
            <person name="Na H."/>
            <person name="Barry K."/>
            <person name="Grigoriev I.V."/>
            <person name="Stajich J.E."/>
            <person name="Kennedy P.G."/>
        </authorList>
    </citation>
    <scope>NUCLEOTIDE SEQUENCE</scope>
    <source>
        <strain evidence="4">FC203</strain>
    </source>
</reference>
<dbReference type="GO" id="GO:0005524">
    <property type="term" value="F:ATP binding"/>
    <property type="evidence" value="ECO:0007669"/>
    <property type="project" value="InterPro"/>
</dbReference>